<dbReference type="Pfam" id="PF01507">
    <property type="entry name" value="PAPS_reduct"/>
    <property type="match status" value="2"/>
</dbReference>
<organism evidence="14 15">
    <name type="scientific">Pseudolycoriella hygida</name>
    <dbReference type="NCBI Taxonomy" id="35572"/>
    <lineage>
        <taxon>Eukaryota</taxon>
        <taxon>Metazoa</taxon>
        <taxon>Ecdysozoa</taxon>
        <taxon>Arthropoda</taxon>
        <taxon>Hexapoda</taxon>
        <taxon>Insecta</taxon>
        <taxon>Pterygota</taxon>
        <taxon>Neoptera</taxon>
        <taxon>Endopterygota</taxon>
        <taxon>Diptera</taxon>
        <taxon>Nematocera</taxon>
        <taxon>Sciaroidea</taxon>
        <taxon>Sciaridae</taxon>
        <taxon>Pseudolycoriella</taxon>
    </lineage>
</organism>
<dbReference type="AlphaFoldDB" id="A0A9Q0NB71"/>
<dbReference type="PANTHER" id="PTHR23293">
    <property type="entry name" value="FAD SYNTHETASE-RELATED FMN ADENYLYLTRANSFERASE"/>
    <property type="match status" value="1"/>
</dbReference>
<dbReference type="GO" id="GO:0005524">
    <property type="term" value="F:ATP binding"/>
    <property type="evidence" value="ECO:0007669"/>
    <property type="project" value="UniProtKB-KW"/>
</dbReference>
<protein>
    <recommendedName>
        <fullName evidence="2">FAD synthase</fullName>
        <ecNumber evidence="2">2.7.7.2</ecNumber>
    </recommendedName>
    <alternativeName>
        <fullName evidence="10">FAD pyrophosphorylase</fullName>
    </alternativeName>
    <alternativeName>
        <fullName evidence="11">FMN adenylyltransferase</fullName>
    </alternativeName>
</protein>
<keyword evidence="7" id="KW-0547">Nucleotide-binding</keyword>
<keyword evidence="15" id="KW-1185">Reference proteome</keyword>
<accession>A0A9Q0NB71</accession>
<feature type="domain" description="Phosphoadenosine phosphosulphate reductase" evidence="13">
    <location>
        <begin position="40"/>
        <end position="98"/>
    </location>
</feature>
<keyword evidence="6" id="KW-0548">Nucleotidyltransferase</keyword>
<dbReference type="InterPro" id="IPR014729">
    <property type="entry name" value="Rossmann-like_a/b/a_fold"/>
</dbReference>
<evidence type="ECO:0000256" key="1">
    <source>
        <dbReference type="ARBA" id="ARBA00004726"/>
    </source>
</evidence>
<comment type="pathway">
    <text evidence="1">Cofactor biosynthesis; FAD biosynthesis; FAD from FMN: step 1/1.</text>
</comment>
<keyword evidence="4" id="KW-0288">FMN</keyword>
<dbReference type="EC" id="2.7.7.2" evidence="2"/>
<evidence type="ECO:0000256" key="10">
    <source>
        <dbReference type="ARBA" id="ARBA00031145"/>
    </source>
</evidence>
<name>A0A9Q0NB71_9DIPT</name>
<dbReference type="EMBL" id="WJQU01000001">
    <property type="protein sequence ID" value="KAJ6646737.1"/>
    <property type="molecule type" value="Genomic_DNA"/>
</dbReference>
<comment type="catalytic activity">
    <reaction evidence="12">
        <text>FMN + ATP + H(+) = FAD + diphosphate</text>
        <dbReference type="Rhea" id="RHEA:17237"/>
        <dbReference type="ChEBI" id="CHEBI:15378"/>
        <dbReference type="ChEBI" id="CHEBI:30616"/>
        <dbReference type="ChEBI" id="CHEBI:33019"/>
        <dbReference type="ChEBI" id="CHEBI:57692"/>
        <dbReference type="ChEBI" id="CHEBI:58210"/>
        <dbReference type="EC" id="2.7.7.2"/>
    </reaction>
</comment>
<evidence type="ECO:0000256" key="6">
    <source>
        <dbReference type="ARBA" id="ARBA00022695"/>
    </source>
</evidence>
<comment type="caution">
    <text evidence="14">The sequence shown here is derived from an EMBL/GenBank/DDBJ whole genome shotgun (WGS) entry which is preliminary data.</text>
</comment>
<evidence type="ECO:0000256" key="3">
    <source>
        <dbReference type="ARBA" id="ARBA00022630"/>
    </source>
</evidence>
<evidence type="ECO:0000256" key="4">
    <source>
        <dbReference type="ARBA" id="ARBA00022643"/>
    </source>
</evidence>
<gene>
    <name evidence="14" type="primary">flad1</name>
    <name evidence="14" type="ORF">Bhyg_01951</name>
</gene>
<evidence type="ECO:0000313" key="14">
    <source>
        <dbReference type="EMBL" id="KAJ6646737.1"/>
    </source>
</evidence>
<dbReference type="Proteomes" id="UP001151699">
    <property type="component" value="Chromosome A"/>
</dbReference>
<evidence type="ECO:0000256" key="8">
    <source>
        <dbReference type="ARBA" id="ARBA00022827"/>
    </source>
</evidence>
<sequence>MMDSETPNGNACTKSQHFDDKLRHSLAVISKALEKYKLEQIFLSFNGGKDCTVLLHLVHKLLKSRPNPHNDTLLCIYLQPGQPFDEVESFVSDCSRTYFPIIIKPGLGTKQDALFSICNDYPNLKACFMGCRRTDPYCHELSDFEMTTKGWPELMRINPLLDWTCDDIWNYLRNYDVPYCSLYDIGYTSLGDRTNTVQNPHLKYLNSKTGKEEYRPAYHLKNADALERIGRFTRPHNGS</sequence>
<evidence type="ECO:0000256" key="7">
    <source>
        <dbReference type="ARBA" id="ARBA00022741"/>
    </source>
</evidence>
<keyword evidence="5" id="KW-0808">Transferase</keyword>
<dbReference type="InterPro" id="IPR002500">
    <property type="entry name" value="PAPS_reduct_dom"/>
</dbReference>
<feature type="domain" description="Phosphoadenosine phosphosulphate reductase" evidence="13">
    <location>
        <begin position="123"/>
        <end position="197"/>
    </location>
</feature>
<evidence type="ECO:0000256" key="2">
    <source>
        <dbReference type="ARBA" id="ARBA00012393"/>
    </source>
</evidence>
<evidence type="ECO:0000256" key="5">
    <source>
        <dbReference type="ARBA" id="ARBA00022679"/>
    </source>
</evidence>
<dbReference type="CDD" id="cd23948">
    <property type="entry name" value="FAD_synthase"/>
    <property type="match status" value="1"/>
</dbReference>
<dbReference type="GO" id="GO:0003919">
    <property type="term" value="F:FMN adenylyltransferase activity"/>
    <property type="evidence" value="ECO:0007669"/>
    <property type="project" value="UniProtKB-EC"/>
</dbReference>
<evidence type="ECO:0000259" key="13">
    <source>
        <dbReference type="Pfam" id="PF01507"/>
    </source>
</evidence>
<keyword evidence="9" id="KW-0067">ATP-binding</keyword>
<dbReference type="SUPFAM" id="SSF52402">
    <property type="entry name" value="Adenine nucleotide alpha hydrolases-like"/>
    <property type="match status" value="1"/>
</dbReference>
<evidence type="ECO:0000256" key="9">
    <source>
        <dbReference type="ARBA" id="ARBA00022840"/>
    </source>
</evidence>
<proteinExistence type="predicted"/>
<dbReference type="GO" id="GO:0006747">
    <property type="term" value="P:FAD biosynthetic process"/>
    <property type="evidence" value="ECO:0007669"/>
    <property type="project" value="TreeGrafter"/>
</dbReference>
<feature type="non-terminal residue" evidence="14">
    <location>
        <position position="239"/>
    </location>
</feature>
<dbReference type="PANTHER" id="PTHR23293:SF9">
    <property type="entry name" value="FAD SYNTHASE"/>
    <property type="match status" value="1"/>
</dbReference>
<evidence type="ECO:0000313" key="15">
    <source>
        <dbReference type="Proteomes" id="UP001151699"/>
    </source>
</evidence>
<keyword evidence="8" id="KW-0274">FAD</keyword>
<reference evidence="14" key="1">
    <citation type="submission" date="2022-07" db="EMBL/GenBank/DDBJ databases">
        <authorList>
            <person name="Trinca V."/>
            <person name="Uliana J.V.C."/>
            <person name="Torres T.T."/>
            <person name="Ward R.J."/>
            <person name="Monesi N."/>
        </authorList>
    </citation>
    <scope>NUCLEOTIDE SEQUENCE</scope>
    <source>
        <strain evidence="14">HSMRA1968</strain>
        <tissue evidence="14">Whole embryos</tissue>
    </source>
</reference>
<evidence type="ECO:0000256" key="11">
    <source>
        <dbReference type="ARBA" id="ARBA00031871"/>
    </source>
</evidence>
<dbReference type="OrthoDB" id="270728at2759"/>
<keyword evidence="3" id="KW-0285">Flavoprotein</keyword>
<evidence type="ECO:0000256" key="12">
    <source>
        <dbReference type="ARBA" id="ARBA00049494"/>
    </source>
</evidence>
<dbReference type="Gene3D" id="3.40.50.620">
    <property type="entry name" value="HUPs"/>
    <property type="match status" value="1"/>
</dbReference>